<feature type="compositionally biased region" description="Polar residues" evidence="4">
    <location>
        <begin position="114"/>
        <end position="123"/>
    </location>
</feature>
<dbReference type="RefSeq" id="WP_099504342.1">
    <property type="nucleotide sequence ID" value="NZ_CP026652.1"/>
</dbReference>
<keyword evidence="1 2" id="KW-0238">DNA-binding</keyword>
<evidence type="ECO:0000256" key="3">
    <source>
        <dbReference type="PIRNR" id="PIRNR002070"/>
    </source>
</evidence>
<dbReference type="InterPro" id="IPR012340">
    <property type="entry name" value="NA-bd_OB-fold"/>
</dbReference>
<name>A0ABM6SUJ2_9ACTN</name>
<evidence type="ECO:0000313" key="6">
    <source>
        <dbReference type="Proteomes" id="UP000238413"/>
    </source>
</evidence>
<comment type="subunit">
    <text evidence="2">Homotetramer.</text>
</comment>
<evidence type="ECO:0000256" key="4">
    <source>
        <dbReference type="SAM" id="MobiDB-lite"/>
    </source>
</evidence>
<dbReference type="EMBL" id="CP026652">
    <property type="protein sequence ID" value="AVH58405.1"/>
    <property type="molecule type" value="Genomic_DNA"/>
</dbReference>
<sequence length="159" mass="17135">MAGETQIVVVGNLVDDPELKFTPAGAAVAKFRIASTPRTLDKSTNEWKDGDSLFLTVSAWRKLGENVAESLKRGDRAIVRGQLKQRSYEDGQGVKRTVYELDAEDVGPSLQRATATVTKAQRNGQAPQGGYGQQQPTQGGYGQPQDNPWAAQGSSQAPF</sequence>
<dbReference type="Proteomes" id="UP000238413">
    <property type="component" value="Chromosome"/>
</dbReference>
<evidence type="ECO:0000256" key="1">
    <source>
        <dbReference type="ARBA" id="ARBA00023125"/>
    </source>
</evidence>
<dbReference type="NCBIfam" id="NF005851">
    <property type="entry name" value="PRK07772.1"/>
    <property type="match status" value="1"/>
</dbReference>
<gene>
    <name evidence="5" type="ORF">C4B68_24495</name>
</gene>
<feature type="region of interest" description="Disordered" evidence="4">
    <location>
        <begin position="114"/>
        <end position="159"/>
    </location>
</feature>
<dbReference type="InterPro" id="IPR000424">
    <property type="entry name" value="Primosome_PriB/ssb"/>
</dbReference>
<dbReference type="PANTHER" id="PTHR10302">
    <property type="entry name" value="SINGLE-STRANDED DNA-BINDING PROTEIN"/>
    <property type="match status" value="1"/>
</dbReference>
<dbReference type="NCBIfam" id="TIGR00621">
    <property type="entry name" value="ssb"/>
    <property type="match status" value="1"/>
</dbReference>
<comment type="caution">
    <text evidence="2">Lacks conserved residue(s) required for the propagation of feature annotation.</text>
</comment>
<keyword evidence="6" id="KW-1185">Reference proteome</keyword>
<dbReference type="GO" id="GO:0003677">
    <property type="term" value="F:DNA binding"/>
    <property type="evidence" value="ECO:0007669"/>
    <property type="project" value="UniProtKB-KW"/>
</dbReference>
<evidence type="ECO:0000313" key="5">
    <source>
        <dbReference type="EMBL" id="AVH58405.1"/>
    </source>
</evidence>
<reference evidence="5 6" key="1">
    <citation type="submission" date="2018-02" db="EMBL/GenBank/DDBJ databases">
        <title>Complete genome sequence of Streptomyces dengpaensis, the producer of angucyclines.</title>
        <authorList>
            <person name="Yumei L."/>
        </authorList>
    </citation>
    <scope>NUCLEOTIDE SEQUENCE [LARGE SCALE GENOMIC DNA]</scope>
    <source>
        <strain evidence="5 6">XZHG99</strain>
    </source>
</reference>
<proteinExistence type="inferred from homology"/>
<dbReference type="PANTHER" id="PTHR10302:SF27">
    <property type="entry name" value="SINGLE-STRANDED DNA-BINDING PROTEIN"/>
    <property type="match status" value="1"/>
</dbReference>
<dbReference type="InterPro" id="IPR011344">
    <property type="entry name" value="ssDNA-bd"/>
</dbReference>
<protein>
    <recommendedName>
        <fullName evidence="2 3">Single-stranded DNA-binding protein</fullName>
        <shortName evidence="2">SSB</shortName>
    </recommendedName>
</protein>
<dbReference type="PIRSF" id="PIRSF002070">
    <property type="entry name" value="SSB"/>
    <property type="match status" value="1"/>
</dbReference>
<dbReference type="SUPFAM" id="SSF50249">
    <property type="entry name" value="Nucleic acid-binding proteins"/>
    <property type="match status" value="1"/>
</dbReference>
<dbReference type="CDD" id="cd04496">
    <property type="entry name" value="SSB_OBF"/>
    <property type="match status" value="1"/>
</dbReference>
<dbReference type="PROSITE" id="PS50935">
    <property type="entry name" value="SSB"/>
    <property type="match status" value="1"/>
</dbReference>
<organism evidence="5 6">
    <name type="scientific">Streptomyces dengpaensis</name>
    <dbReference type="NCBI Taxonomy" id="2049881"/>
    <lineage>
        <taxon>Bacteria</taxon>
        <taxon>Bacillati</taxon>
        <taxon>Actinomycetota</taxon>
        <taxon>Actinomycetes</taxon>
        <taxon>Kitasatosporales</taxon>
        <taxon>Streptomycetaceae</taxon>
        <taxon>Streptomyces</taxon>
    </lineage>
</organism>
<evidence type="ECO:0000256" key="2">
    <source>
        <dbReference type="HAMAP-Rule" id="MF_00984"/>
    </source>
</evidence>
<dbReference type="HAMAP" id="MF_00984">
    <property type="entry name" value="SSB"/>
    <property type="match status" value="1"/>
</dbReference>
<accession>A0ABM6SUJ2</accession>
<dbReference type="Gene3D" id="2.40.50.140">
    <property type="entry name" value="Nucleic acid-binding proteins"/>
    <property type="match status" value="1"/>
</dbReference>
<dbReference type="Pfam" id="PF00436">
    <property type="entry name" value="SSB"/>
    <property type="match status" value="1"/>
</dbReference>